<dbReference type="InterPro" id="IPR036515">
    <property type="entry name" value="Transposase_17_sf"/>
</dbReference>
<comment type="caution">
    <text evidence="1">The sequence shown here is derived from an EMBL/GenBank/DDBJ whole genome shotgun (WGS) entry which is preliminary data.</text>
</comment>
<dbReference type="AlphaFoldDB" id="A0A7V2WV95"/>
<accession>A0A7V2WV95</accession>
<dbReference type="EMBL" id="DRMS01000277">
    <property type="protein sequence ID" value="HFC92630.1"/>
    <property type="molecule type" value="Genomic_DNA"/>
</dbReference>
<organism evidence="1">
    <name type="scientific">Leucothrix mucor</name>
    <dbReference type="NCBI Taxonomy" id="45248"/>
    <lineage>
        <taxon>Bacteria</taxon>
        <taxon>Pseudomonadati</taxon>
        <taxon>Pseudomonadota</taxon>
        <taxon>Gammaproteobacteria</taxon>
        <taxon>Thiotrichales</taxon>
        <taxon>Thiotrichaceae</taxon>
        <taxon>Leucothrix</taxon>
    </lineage>
</organism>
<dbReference type="Proteomes" id="UP000885750">
    <property type="component" value="Unassembled WGS sequence"/>
</dbReference>
<dbReference type="Gene3D" id="3.30.70.1290">
    <property type="entry name" value="Transposase IS200-like"/>
    <property type="match status" value="1"/>
</dbReference>
<reference evidence="1" key="1">
    <citation type="journal article" date="2020" name="mSystems">
        <title>Genome- and Community-Level Interaction Insights into Carbon Utilization and Element Cycling Functions of Hydrothermarchaeota in Hydrothermal Sediment.</title>
        <authorList>
            <person name="Zhou Z."/>
            <person name="Liu Y."/>
            <person name="Xu W."/>
            <person name="Pan J."/>
            <person name="Luo Z.H."/>
            <person name="Li M."/>
        </authorList>
    </citation>
    <scope>NUCLEOTIDE SEQUENCE [LARGE SCALE GENOMIC DNA]</scope>
    <source>
        <strain evidence="1">HyVt-493</strain>
    </source>
</reference>
<protein>
    <submittedName>
        <fullName evidence="1">Transposase</fullName>
    </submittedName>
</protein>
<gene>
    <name evidence="1" type="ORF">ENJ51_07440</name>
</gene>
<feature type="non-terminal residue" evidence="1">
    <location>
        <position position="1"/>
    </location>
</feature>
<dbReference type="GO" id="GO:0003677">
    <property type="term" value="F:DNA binding"/>
    <property type="evidence" value="ECO:0007669"/>
    <property type="project" value="InterPro"/>
</dbReference>
<evidence type="ECO:0000313" key="1">
    <source>
        <dbReference type="EMBL" id="HFC92630.1"/>
    </source>
</evidence>
<sequence length="50" mass="6050">IRDELDYQRHMDYCHFNPVKHGFVNNVEQWSYSTFHSLVKKGVYSKDWGS</sequence>
<dbReference type="GO" id="GO:0004803">
    <property type="term" value="F:transposase activity"/>
    <property type="evidence" value="ECO:0007669"/>
    <property type="project" value="InterPro"/>
</dbReference>
<name>A0A7V2WV95_LEUMU</name>
<dbReference type="GO" id="GO:0006313">
    <property type="term" value="P:DNA transposition"/>
    <property type="evidence" value="ECO:0007669"/>
    <property type="project" value="InterPro"/>
</dbReference>
<proteinExistence type="predicted"/>